<dbReference type="CDD" id="cd07816">
    <property type="entry name" value="Bet_v1-like"/>
    <property type="match status" value="1"/>
</dbReference>
<dbReference type="GO" id="GO:0005634">
    <property type="term" value="C:nucleus"/>
    <property type="evidence" value="ECO:0007669"/>
    <property type="project" value="TreeGrafter"/>
</dbReference>
<keyword evidence="2" id="KW-0611">Plant defense</keyword>
<organism evidence="5 6">
    <name type="scientific">Rhamnella rubrinervis</name>
    <dbReference type="NCBI Taxonomy" id="2594499"/>
    <lineage>
        <taxon>Eukaryota</taxon>
        <taxon>Viridiplantae</taxon>
        <taxon>Streptophyta</taxon>
        <taxon>Embryophyta</taxon>
        <taxon>Tracheophyta</taxon>
        <taxon>Spermatophyta</taxon>
        <taxon>Magnoliopsida</taxon>
        <taxon>eudicotyledons</taxon>
        <taxon>Gunneridae</taxon>
        <taxon>Pentapetalae</taxon>
        <taxon>rosids</taxon>
        <taxon>fabids</taxon>
        <taxon>Rosales</taxon>
        <taxon>Rhamnaceae</taxon>
        <taxon>rhamnoid group</taxon>
        <taxon>Rhamneae</taxon>
        <taxon>Rhamnella</taxon>
    </lineage>
</organism>
<dbReference type="GO" id="GO:0006952">
    <property type="term" value="P:defense response"/>
    <property type="evidence" value="ECO:0007669"/>
    <property type="project" value="UniProtKB-KW"/>
</dbReference>
<sequence length="158" mass="17745">MGVFTYEFDHVSTRLSPHRMFKALVVDSDHVFPKVYPQVFKKLENISGNGGPGTIKKANLAGHGHQVNHIDVSDTEKLEFGYTIVEGDALKDHLEKIHNHIKIVEGAHGGCVVKSTAKYFTKGNAEFKEEYAIQSKDKYAGLFKAVENYLLENPHLYN</sequence>
<keyword evidence="3" id="KW-0568">Pathogenesis-related protein</keyword>
<dbReference type="InterPro" id="IPR050279">
    <property type="entry name" value="Plant_def-hormone_signal"/>
</dbReference>
<dbReference type="FunFam" id="3.30.530.20:FF:000007">
    <property type="entry name" value="Major pollen allergen Bet v 1-A"/>
    <property type="match status" value="1"/>
</dbReference>
<evidence type="ECO:0000256" key="1">
    <source>
        <dbReference type="ARBA" id="ARBA00009744"/>
    </source>
</evidence>
<dbReference type="Proteomes" id="UP000796880">
    <property type="component" value="Unassembled WGS sequence"/>
</dbReference>
<dbReference type="PANTHER" id="PTHR31213">
    <property type="entry name" value="OS08G0374000 PROTEIN-RELATED"/>
    <property type="match status" value="1"/>
</dbReference>
<dbReference type="GO" id="GO:0004864">
    <property type="term" value="F:protein phosphatase inhibitor activity"/>
    <property type="evidence" value="ECO:0007669"/>
    <property type="project" value="InterPro"/>
</dbReference>
<dbReference type="PANTHER" id="PTHR31213:SF55">
    <property type="entry name" value="STRESS-INDUCED PROTEIN SAM22"/>
    <property type="match status" value="1"/>
</dbReference>
<accession>A0A8K0E503</accession>
<dbReference type="AlphaFoldDB" id="A0A8K0E503"/>
<dbReference type="Pfam" id="PF00407">
    <property type="entry name" value="Bet_v_1"/>
    <property type="match status" value="1"/>
</dbReference>
<protein>
    <recommendedName>
        <fullName evidence="4">Bet v I/Major latex protein domain-containing protein</fullName>
    </recommendedName>
</protein>
<dbReference type="InterPro" id="IPR000916">
    <property type="entry name" value="Bet_v_I/MLP"/>
</dbReference>
<evidence type="ECO:0000313" key="6">
    <source>
        <dbReference type="Proteomes" id="UP000796880"/>
    </source>
</evidence>
<dbReference type="InterPro" id="IPR024949">
    <property type="entry name" value="Bet_v_I_allergen"/>
</dbReference>
<name>A0A8K0E503_9ROSA</name>
<dbReference type="GO" id="GO:0005737">
    <property type="term" value="C:cytoplasm"/>
    <property type="evidence" value="ECO:0007669"/>
    <property type="project" value="TreeGrafter"/>
</dbReference>
<dbReference type="SUPFAM" id="SSF55961">
    <property type="entry name" value="Bet v1-like"/>
    <property type="match status" value="1"/>
</dbReference>
<reference evidence="5" key="1">
    <citation type="submission" date="2020-03" db="EMBL/GenBank/DDBJ databases">
        <title>A high-quality chromosome-level genome assembly of a woody plant with both climbing and erect habits, Rhamnella rubrinervis.</title>
        <authorList>
            <person name="Lu Z."/>
            <person name="Yang Y."/>
            <person name="Zhu X."/>
            <person name="Sun Y."/>
        </authorList>
    </citation>
    <scope>NUCLEOTIDE SEQUENCE</scope>
    <source>
        <strain evidence="5">BYM</strain>
        <tissue evidence="5">Leaf</tissue>
    </source>
</reference>
<evidence type="ECO:0000256" key="3">
    <source>
        <dbReference type="ARBA" id="ARBA00023265"/>
    </source>
</evidence>
<comment type="similarity">
    <text evidence="1">Belongs to the BetVI family.</text>
</comment>
<dbReference type="Gene3D" id="3.30.530.20">
    <property type="match status" value="1"/>
</dbReference>
<dbReference type="GO" id="GO:0038023">
    <property type="term" value="F:signaling receptor activity"/>
    <property type="evidence" value="ECO:0007669"/>
    <property type="project" value="InterPro"/>
</dbReference>
<evidence type="ECO:0000256" key="2">
    <source>
        <dbReference type="ARBA" id="ARBA00022821"/>
    </source>
</evidence>
<proteinExistence type="inferred from homology"/>
<dbReference type="InterPro" id="IPR023393">
    <property type="entry name" value="START-like_dom_sf"/>
</dbReference>
<comment type="caution">
    <text evidence="5">The sequence shown here is derived from an EMBL/GenBank/DDBJ whole genome shotgun (WGS) entry which is preliminary data.</text>
</comment>
<dbReference type="OrthoDB" id="1858506at2759"/>
<keyword evidence="6" id="KW-1185">Reference proteome</keyword>
<dbReference type="PRINTS" id="PR00634">
    <property type="entry name" value="BETALLERGEN"/>
</dbReference>
<gene>
    <name evidence="5" type="ORF">FNV43_RR16257</name>
</gene>
<dbReference type="GO" id="GO:0010427">
    <property type="term" value="F:abscisic acid binding"/>
    <property type="evidence" value="ECO:0007669"/>
    <property type="project" value="InterPro"/>
</dbReference>
<feature type="domain" description="Bet v I/Major latex protein" evidence="4">
    <location>
        <begin position="1"/>
        <end position="153"/>
    </location>
</feature>
<evidence type="ECO:0000259" key="4">
    <source>
        <dbReference type="Pfam" id="PF00407"/>
    </source>
</evidence>
<dbReference type="GO" id="GO:0009738">
    <property type="term" value="P:abscisic acid-activated signaling pathway"/>
    <property type="evidence" value="ECO:0007669"/>
    <property type="project" value="InterPro"/>
</dbReference>
<evidence type="ECO:0000313" key="5">
    <source>
        <dbReference type="EMBL" id="KAF3442341.1"/>
    </source>
</evidence>
<dbReference type="EMBL" id="VOIH02000007">
    <property type="protein sequence ID" value="KAF3442341.1"/>
    <property type="molecule type" value="Genomic_DNA"/>
</dbReference>